<comment type="caution">
    <text evidence="2">The sequence shown here is derived from an EMBL/GenBank/DDBJ whole genome shotgun (WGS) entry which is preliminary data.</text>
</comment>
<reference evidence="2" key="1">
    <citation type="submission" date="2013-08" db="EMBL/GenBank/DDBJ databases">
        <authorList>
            <person name="Mendez C."/>
            <person name="Richter M."/>
            <person name="Ferrer M."/>
            <person name="Sanchez J."/>
        </authorList>
    </citation>
    <scope>NUCLEOTIDE SEQUENCE</scope>
</reference>
<accession>T1BH74</accession>
<evidence type="ECO:0000313" key="2">
    <source>
        <dbReference type="EMBL" id="EQD67958.1"/>
    </source>
</evidence>
<feature type="non-terminal residue" evidence="2">
    <location>
        <position position="63"/>
    </location>
</feature>
<sequence length="63" mass="6797">MNPLVQLASPLLLLAVQLRHSVAAPEVTRLREQSIAQVRKFEQGAQVAGIAAQTVTAARYVLC</sequence>
<name>T1BH74_9ZZZZ</name>
<gene>
    <name evidence="2" type="ORF">B1B_05752</name>
</gene>
<reference evidence="2" key="2">
    <citation type="journal article" date="2014" name="ISME J.">
        <title>Microbial stratification in low pH oxic and suboxic macroscopic growths along an acid mine drainage.</title>
        <authorList>
            <person name="Mendez-Garcia C."/>
            <person name="Mesa V."/>
            <person name="Sprenger R.R."/>
            <person name="Richter M."/>
            <person name="Diez M.S."/>
            <person name="Solano J."/>
            <person name="Bargiela R."/>
            <person name="Golyshina O.V."/>
            <person name="Manteca A."/>
            <person name="Ramos J.L."/>
            <person name="Gallego J.R."/>
            <person name="Llorente I."/>
            <person name="Martins Dos Santos V.A."/>
            <person name="Jensen O.N."/>
            <person name="Pelaez A.I."/>
            <person name="Sanchez J."/>
            <person name="Ferrer M."/>
        </authorList>
    </citation>
    <scope>NUCLEOTIDE SEQUENCE</scope>
</reference>
<proteinExistence type="predicted"/>
<dbReference type="AlphaFoldDB" id="T1BH74"/>
<protein>
    <submittedName>
        <fullName evidence="2">Secreted protein containing Type IV / VI secretion system, DotU domain protein</fullName>
    </submittedName>
</protein>
<dbReference type="Gene3D" id="1.25.40.590">
    <property type="entry name" value="Type IV / VI secretion system, DotU"/>
    <property type="match status" value="1"/>
</dbReference>
<evidence type="ECO:0000259" key="1">
    <source>
        <dbReference type="Pfam" id="PF09850"/>
    </source>
</evidence>
<dbReference type="InterPro" id="IPR038522">
    <property type="entry name" value="T4/T6SS_DotU_sf"/>
</dbReference>
<dbReference type="Pfam" id="PF09850">
    <property type="entry name" value="DotU"/>
    <property type="match status" value="1"/>
</dbReference>
<dbReference type="EMBL" id="AUZY01003650">
    <property type="protein sequence ID" value="EQD67958.1"/>
    <property type="molecule type" value="Genomic_DNA"/>
</dbReference>
<feature type="domain" description="Type IV / VI secretion system DotU" evidence="1">
    <location>
        <begin position="3"/>
        <end position="63"/>
    </location>
</feature>
<organism evidence="2">
    <name type="scientific">mine drainage metagenome</name>
    <dbReference type="NCBI Taxonomy" id="410659"/>
    <lineage>
        <taxon>unclassified sequences</taxon>
        <taxon>metagenomes</taxon>
        <taxon>ecological metagenomes</taxon>
    </lineage>
</organism>
<dbReference type="InterPro" id="IPR017732">
    <property type="entry name" value="T4/T6SS_DotU"/>
</dbReference>